<organism evidence="1">
    <name type="scientific">Arundo donax</name>
    <name type="common">Giant reed</name>
    <name type="synonym">Donax arundinaceus</name>
    <dbReference type="NCBI Taxonomy" id="35708"/>
    <lineage>
        <taxon>Eukaryota</taxon>
        <taxon>Viridiplantae</taxon>
        <taxon>Streptophyta</taxon>
        <taxon>Embryophyta</taxon>
        <taxon>Tracheophyta</taxon>
        <taxon>Spermatophyta</taxon>
        <taxon>Magnoliopsida</taxon>
        <taxon>Liliopsida</taxon>
        <taxon>Poales</taxon>
        <taxon>Poaceae</taxon>
        <taxon>PACMAD clade</taxon>
        <taxon>Arundinoideae</taxon>
        <taxon>Arundineae</taxon>
        <taxon>Arundo</taxon>
    </lineage>
</organism>
<reference evidence="1" key="2">
    <citation type="journal article" date="2015" name="Data Brief">
        <title>Shoot transcriptome of the giant reed, Arundo donax.</title>
        <authorList>
            <person name="Barrero R.A."/>
            <person name="Guerrero F.D."/>
            <person name="Moolhuijzen P."/>
            <person name="Goolsby J.A."/>
            <person name="Tidwell J."/>
            <person name="Bellgard S.E."/>
            <person name="Bellgard M.I."/>
        </authorList>
    </citation>
    <scope>NUCLEOTIDE SEQUENCE</scope>
    <source>
        <tissue evidence="1">Shoot tissue taken approximately 20 cm above the soil surface</tissue>
    </source>
</reference>
<evidence type="ECO:0000313" key="1">
    <source>
        <dbReference type="EMBL" id="JAD15778.1"/>
    </source>
</evidence>
<accession>A0A0A9U1K5</accession>
<dbReference type="EMBL" id="GBRH01282117">
    <property type="protein sequence ID" value="JAD15778.1"/>
    <property type="molecule type" value="Transcribed_RNA"/>
</dbReference>
<reference evidence="1" key="1">
    <citation type="submission" date="2014-09" db="EMBL/GenBank/DDBJ databases">
        <authorList>
            <person name="Magalhaes I.L.F."/>
            <person name="Oliveira U."/>
            <person name="Santos F.R."/>
            <person name="Vidigal T.H.D.A."/>
            <person name="Brescovit A.D."/>
            <person name="Santos A.J."/>
        </authorList>
    </citation>
    <scope>NUCLEOTIDE SEQUENCE</scope>
    <source>
        <tissue evidence="1">Shoot tissue taken approximately 20 cm above the soil surface</tissue>
    </source>
</reference>
<dbReference type="AlphaFoldDB" id="A0A0A9U1K5"/>
<protein>
    <submittedName>
        <fullName evidence="1">Uncharacterized protein</fullName>
    </submittedName>
</protein>
<sequence>MSTRDVKQRNYWYYLGPVSLSRSFWAFG</sequence>
<name>A0A0A9U1K5_ARUDO</name>
<proteinExistence type="predicted"/>